<name>A0A328DH08_9ASTE</name>
<feature type="compositionally biased region" description="Basic residues" evidence="1">
    <location>
        <begin position="251"/>
        <end position="260"/>
    </location>
</feature>
<feature type="region of interest" description="Disordered" evidence="1">
    <location>
        <begin position="24"/>
        <end position="268"/>
    </location>
</feature>
<gene>
    <name evidence="2" type="ORF">DM860_003776</name>
</gene>
<dbReference type="EMBL" id="NQVE01000142">
    <property type="protein sequence ID" value="RAL45017.1"/>
    <property type="molecule type" value="Genomic_DNA"/>
</dbReference>
<feature type="compositionally biased region" description="Gly residues" evidence="1">
    <location>
        <begin position="225"/>
        <end position="235"/>
    </location>
</feature>
<organism evidence="2 3">
    <name type="scientific">Cuscuta australis</name>
    <dbReference type="NCBI Taxonomy" id="267555"/>
    <lineage>
        <taxon>Eukaryota</taxon>
        <taxon>Viridiplantae</taxon>
        <taxon>Streptophyta</taxon>
        <taxon>Embryophyta</taxon>
        <taxon>Tracheophyta</taxon>
        <taxon>Spermatophyta</taxon>
        <taxon>Magnoliopsida</taxon>
        <taxon>eudicotyledons</taxon>
        <taxon>Gunneridae</taxon>
        <taxon>Pentapetalae</taxon>
        <taxon>asterids</taxon>
        <taxon>lamiids</taxon>
        <taxon>Solanales</taxon>
        <taxon>Convolvulaceae</taxon>
        <taxon>Cuscuteae</taxon>
        <taxon>Cuscuta</taxon>
        <taxon>Cuscuta subgen. Grammica</taxon>
        <taxon>Cuscuta sect. Cleistogrammica</taxon>
    </lineage>
</organism>
<sequence>MSHSWGKLPRCSISSISRQQSFISSPFSTSAGGSGGGWGRGRGGGGFSSGNSPVFGFSPNQSEPGDAKDEESASTRQLSGFGHGRGSGKPLFSFVGDYNGPVGRGQGISGPTSALPPPQPSQQVPFQHRESNKPMFSEKEGFLDSQPKVSVDSNDAPRLPANILSVLSGVGRGTTKQTPPVREKPKEENRHLRARQTPQSGGNEASRRPGQGFSRDDPNNRSVSSGGGDGSGRGGVASWRGRGGFRDRGRGGRRGGRGGRGRGEGTLPEVVHEKFGGVFDIGDDAATEKLVQQFGPDLASQLAEGVEEFAHRVFPSPAEDAYLDALDTNLKIECEEEYMMGDFDRNPDIDEKPPISLRDALEKMKPFLMAYEGIESQKEWEGNDLVLLWLCRQHSLLQKAKAILEIMKDTMEVKLPLLKEIVDHYSGPDRVTAKQQHQELKRVAATLPQSIPNSVKQFTDRAVQSLQSNPGWGFHNKCQFMDKLAYEVTRQYK</sequence>
<accession>A0A328DH08</accession>
<protein>
    <submittedName>
        <fullName evidence="2">Uncharacterized protein</fullName>
    </submittedName>
</protein>
<comment type="caution">
    <text evidence="2">The sequence shown here is derived from an EMBL/GenBank/DDBJ whole genome shotgun (WGS) entry which is preliminary data.</text>
</comment>
<evidence type="ECO:0000313" key="3">
    <source>
        <dbReference type="Proteomes" id="UP000249390"/>
    </source>
</evidence>
<proteinExistence type="predicted"/>
<evidence type="ECO:0000256" key="1">
    <source>
        <dbReference type="SAM" id="MobiDB-lite"/>
    </source>
</evidence>
<dbReference type="AlphaFoldDB" id="A0A328DH08"/>
<feature type="compositionally biased region" description="Low complexity" evidence="1">
    <location>
        <begin position="49"/>
        <end position="58"/>
    </location>
</feature>
<feature type="compositionally biased region" description="Basic and acidic residues" evidence="1">
    <location>
        <begin position="127"/>
        <end position="142"/>
    </location>
</feature>
<reference evidence="2 3" key="1">
    <citation type="submission" date="2018-06" db="EMBL/GenBank/DDBJ databases">
        <title>The Genome of Cuscuta australis (Dodder) Provides Insight into the Evolution of Plant Parasitism.</title>
        <authorList>
            <person name="Liu H."/>
        </authorList>
    </citation>
    <scope>NUCLEOTIDE SEQUENCE [LARGE SCALE GENOMIC DNA]</scope>
    <source>
        <strain evidence="3">cv. Yunnan</strain>
        <tissue evidence="2">Vines</tissue>
    </source>
</reference>
<dbReference type="Proteomes" id="UP000249390">
    <property type="component" value="Unassembled WGS sequence"/>
</dbReference>
<dbReference type="PANTHER" id="PTHR47911">
    <property type="entry name" value="HYDROXYPROLINE-RICH GLYCOPROTEIN-LIKE"/>
    <property type="match status" value="1"/>
</dbReference>
<dbReference type="PANTHER" id="PTHR47911:SF1">
    <property type="entry name" value="OS06G0664400 PROTEIN"/>
    <property type="match status" value="1"/>
</dbReference>
<feature type="compositionally biased region" description="Gly residues" evidence="1">
    <location>
        <begin position="32"/>
        <end position="48"/>
    </location>
</feature>
<evidence type="ECO:0000313" key="2">
    <source>
        <dbReference type="EMBL" id="RAL45017.1"/>
    </source>
</evidence>
<feature type="compositionally biased region" description="Basic and acidic residues" evidence="1">
    <location>
        <begin position="181"/>
        <end position="191"/>
    </location>
</feature>
<keyword evidence="3" id="KW-1185">Reference proteome</keyword>